<protein>
    <submittedName>
        <fullName evidence="2">Uncharacterized protein</fullName>
    </submittedName>
</protein>
<name>A0A6G1F434_9ORYZ</name>
<dbReference type="AlphaFoldDB" id="A0A6G1F434"/>
<organism evidence="2 3">
    <name type="scientific">Oryza meyeriana var. granulata</name>
    <dbReference type="NCBI Taxonomy" id="110450"/>
    <lineage>
        <taxon>Eukaryota</taxon>
        <taxon>Viridiplantae</taxon>
        <taxon>Streptophyta</taxon>
        <taxon>Embryophyta</taxon>
        <taxon>Tracheophyta</taxon>
        <taxon>Spermatophyta</taxon>
        <taxon>Magnoliopsida</taxon>
        <taxon>Liliopsida</taxon>
        <taxon>Poales</taxon>
        <taxon>Poaceae</taxon>
        <taxon>BOP clade</taxon>
        <taxon>Oryzoideae</taxon>
        <taxon>Oryzeae</taxon>
        <taxon>Oryzinae</taxon>
        <taxon>Oryza</taxon>
        <taxon>Oryza meyeriana</taxon>
    </lineage>
</organism>
<comment type="caution">
    <text evidence="2">The sequence shown here is derived from an EMBL/GenBank/DDBJ whole genome shotgun (WGS) entry which is preliminary data.</text>
</comment>
<evidence type="ECO:0000313" key="2">
    <source>
        <dbReference type="EMBL" id="KAF0931585.1"/>
    </source>
</evidence>
<dbReference type="EMBL" id="SPHZ02000001">
    <property type="protein sequence ID" value="KAF0931585.1"/>
    <property type="molecule type" value="Genomic_DNA"/>
</dbReference>
<keyword evidence="3" id="KW-1185">Reference proteome</keyword>
<proteinExistence type="predicted"/>
<accession>A0A6G1F434</accession>
<evidence type="ECO:0000256" key="1">
    <source>
        <dbReference type="SAM" id="MobiDB-lite"/>
    </source>
</evidence>
<dbReference type="Proteomes" id="UP000479710">
    <property type="component" value="Unassembled WGS sequence"/>
</dbReference>
<dbReference type="OrthoDB" id="686404at2759"/>
<evidence type="ECO:0000313" key="3">
    <source>
        <dbReference type="Proteomes" id="UP000479710"/>
    </source>
</evidence>
<sequence length="107" mass="11213">MTASQPDYFVAINGVSGLDPSTDLGAPGRHGSASVLPRRPTGRDRPGAGTLRGAMGAAEDVSVVARGSGLRVPGPELDALVEDMRRCEALFEVTLAIPYYGQWKVAM</sequence>
<feature type="region of interest" description="Disordered" evidence="1">
    <location>
        <begin position="20"/>
        <end position="52"/>
    </location>
</feature>
<reference evidence="2 3" key="1">
    <citation type="submission" date="2019-11" db="EMBL/GenBank/DDBJ databases">
        <title>Whole genome sequence of Oryza granulata.</title>
        <authorList>
            <person name="Li W."/>
        </authorList>
    </citation>
    <scope>NUCLEOTIDE SEQUENCE [LARGE SCALE GENOMIC DNA]</scope>
    <source>
        <strain evidence="3">cv. Menghai</strain>
        <tissue evidence="2">Leaf</tissue>
    </source>
</reference>
<gene>
    <name evidence="2" type="ORF">E2562_005550</name>
</gene>